<dbReference type="EMBL" id="JACSQY010000002">
    <property type="protein sequence ID" value="MBD7907679.1"/>
    <property type="molecule type" value="Genomic_DNA"/>
</dbReference>
<comment type="caution">
    <text evidence="2">The sequence shown here is derived from an EMBL/GenBank/DDBJ whole genome shotgun (WGS) entry which is preliminary data.</text>
</comment>
<evidence type="ECO:0000313" key="3">
    <source>
        <dbReference type="Proteomes" id="UP000659496"/>
    </source>
</evidence>
<keyword evidence="1" id="KW-1133">Transmembrane helix</keyword>
<organism evidence="2 3">
    <name type="scientific">Sporosarcina gallistercoris</name>
    <dbReference type="NCBI Taxonomy" id="2762245"/>
    <lineage>
        <taxon>Bacteria</taxon>
        <taxon>Bacillati</taxon>
        <taxon>Bacillota</taxon>
        <taxon>Bacilli</taxon>
        <taxon>Bacillales</taxon>
        <taxon>Caryophanaceae</taxon>
        <taxon>Sporosarcina</taxon>
    </lineage>
</organism>
<accession>A0ABR8PHN1</accession>
<sequence>MSGLTPETSGFSSGTGGLHPRTSGFSFGTGGLHPETSGFSFGTGNYYERSFCFMRETTQDETVNEPHDGIHLVVILVIASIGVWLHLSEWVISGIEAAYFALIFLFVDKKGGGKLVKYAVVLFVLWVIQKWLFGVAPLS</sequence>
<keyword evidence="3" id="KW-1185">Reference proteome</keyword>
<gene>
    <name evidence="2" type="ORF">H9659_04930</name>
</gene>
<keyword evidence="1" id="KW-0472">Membrane</keyword>
<dbReference type="RefSeq" id="WP_191688810.1">
    <property type="nucleotide sequence ID" value="NZ_JACSQY010000002.1"/>
</dbReference>
<keyword evidence="1" id="KW-0812">Transmembrane</keyword>
<feature type="transmembrane region" description="Helical" evidence="1">
    <location>
        <begin position="69"/>
        <end position="85"/>
    </location>
</feature>
<evidence type="ECO:0000256" key="1">
    <source>
        <dbReference type="SAM" id="Phobius"/>
    </source>
</evidence>
<dbReference type="Proteomes" id="UP000659496">
    <property type="component" value="Unassembled WGS sequence"/>
</dbReference>
<feature type="transmembrane region" description="Helical" evidence="1">
    <location>
        <begin position="91"/>
        <end position="108"/>
    </location>
</feature>
<proteinExistence type="predicted"/>
<protein>
    <submittedName>
        <fullName evidence="2">Uncharacterized protein</fullName>
    </submittedName>
</protein>
<name>A0ABR8PHN1_9BACL</name>
<reference evidence="2 3" key="1">
    <citation type="submission" date="2020-08" db="EMBL/GenBank/DDBJ databases">
        <title>A Genomic Blueprint of the Chicken Gut Microbiome.</title>
        <authorList>
            <person name="Gilroy R."/>
            <person name="Ravi A."/>
            <person name="Getino M."/>
            <person name="Pursley I."/>
            <person name="Horton D.L."/>
            <person name="Alikhan N.-F."/>
            <person name="Baker D."/>
            <person name="Gharbi K."/>
            <person name="Hall N."/>
            <person name="Watson M."/>
            <person name="Adriaenssens E.M."/>
            <person name="Foster-Nyarko E."/>
            <person name="Jarju S."/>
            <person name="Secka A."/>
            <person name="Antonio M."/>
            <person name="Oren A."/>
            <person name="Chaudhuri R."/>
            <person name="La Ragione R.M."/>
            <person name="Hildebrand F."/>
            <person name="Pallen M.J."/>
        </authorList>
    </citation>
    <scope>NUCLEOTIDE SEQUENCE [LARGE SCALE GENOMIC DNA]</scope>
    <source>
        <strain evidence="2 3">Sa3CUA8</strain>
    </source>
</reference>
<feature type="transmembrane region" description="Helical" evidence="1">
    <location>
        <begin position="115"/>
        <end position="133"/>
    </location>
</feature>
<evidence type="ECO:0000313" key="2">
    <source>
        <dbReference type="EMBL" id="MBD7907679.1"/>
    </source>
</evidence>